<dbReference type="InterPro" id="IPR002637">
    <property type="entry name" value="RdgB/HAM1"/>
</dbReference>
<dbReference type="FunFam" id="3.90.950.10:FF:000003">
    <property type="entry name" value="Inosine triphosphate pyrophosphatase"/>
    <property type="match status" value="1"/>
</dbReference>
<dbReference type="Gene3D" id="3.90.950.10">
    <property type="match status" value="1"/>
</dbReference>
<dbReference type="GO" id="GO:0047429">
    <property type="term" value="F:nucleoside triphosphate diphosphatase activity"/>
    <property type="evidence" value="ECO:0007669"/>
    <property type="project" value="InterPro"/>
</dbReference>
<evidence type="ECO:0000256" key="5">
    <source>
        <dbReference type="ARBA" id="ARBA00022741"/>
    </source>
</evidence>
<keyword evidence="6" id="KW-0378">Hydrolase</keyword>
<dbReference type="PANTHER" id="PTHR11067">
    <property type="entry name" value="INOSINE TRIPHOSPHATE PYROPHOSPHATASE/HAM1 PROTEIN"/>
    <property type="match status" value="1"/>
</dbReference>
<protein>
    <submittedName>
        <fullName evidence="8">Ham1 family inosine/xanthosine triphosphate pyrophosphatase</fullName>
    </submittedName>
</protein>
<sequence length="188" mass="21383">MSKKSLYFVTGSPNKFAEAKKLFQSDTYDLVQLNLDLPEYQGDSEEIALKKCMEAESMIPKNTYPYIIEDTGLHFNCLNGMPGPYIKWFLKSIGNEGLVKLTKPYEDKTAYAQCILTLKLDAKTPPKSFIGKINGTIVSARGQTSFGWDPIFEVDGKTFGEMDIETKNQYSHRFKAFQKLSDTIRYIN</sequence>
<dbReference type="CDD" id="cd00515">
    <property type="entry name" value="HAM1"/>
    <property type="match status" value="1"/>
</dbReference>
<proteinExistence type="inferred from homology"/>
<reference evidence="8" key="1">
    <citation type="journal article" date="2017" name="Science">
        <title>Giant viruses with an expanded complement of translation system components.</title>
        <authorList>
            <person name="Schulz F."/>
            <person name="Yutin N."/>
            <person name="Ivanova N.N."/>
            <person name="Ortega D.R."/>
            <person name="Lee T.K."/>
            <person name="Vierheilig J."/>
            <person name="Daims H."/>
            <person name="Horn M."/>
            <person name="Wagner M."/>
            <person name="Jensen G.J."/>
            <person name="Kyrpides N.C."/>
            <person name="Koonin E.V."/>
            <person name="Woyke T."/>
        </authorList>
    </citation>
    <scope>NUCLEOTIDE SEQUENCE</scope>
    <source>
        <strain evidence="8">KNV1</strain>
    </source>
</reference>
<evidence type="ECO:0000256" key="7">
    <source>
        <dbReference type="ARBA" id="ARBA00022842"/>
    </source>
</evidence>
<comment type="subcellular location">
    <subcellularLocation>
        <location evidence="1">Cytoplasm</location>
    </subcellularLocation>
</comment>
<name>A0A1V0SL75_9VIRU</name>
<dbReference type="SUPFAM" id="SSF52972">
    <property type="entry name" value="ITPase-like"/>
    <property type="match status" value="1"/>
</dbReference>
<accession>A0A1V0SL75</accession>
<dbReference type="EMBL" id="KY684113">
    <property type="protein sequence ID" value="ARF12456.1"/>
    <property type="molecule type" value="Genomic_DNA"/>
</dbReference>
<evidence type="ECO:0000313" key="8">
    <source>
        <dbReference type="EMBL" id="ARF12456.1"/>
    </source>
</evidence>
<keyword evidence="4" id="KW-0479">Metal-binding</keyword>
<dbReference type="GO" id="GO:0009143">
    <property type="term" value="P:nucleoside triphosphate catabolic process"/>
    <property type="evidence" value="ECO:0007669"/>
    <property type="project" value="InterPro"/>
</dbReference>
<dbReference type="GO" id="GO:0046872">
    <property type="term" value="F:metal ion binding"/>
    <property type="evidence" value="ECO:0007669"/>
    <property type="project" value="UniProtKB-KW"/>
</dbReference>
<keyword evidence="5" id="KW-0547">Nucleotide-binding</keyword>
<organism evidence="8">
    <name type="scientific">Klosneuvirus KNV1</name>
    <dbReference type="NCBI Taxonomy" id="1977640"/>
    <lineage>
        <taxon>Viruses</taxon>
        <taxon>Varidnaviria</taxon>
        <taxon>Bamfordvirae</taxon>
        <taxon>Nucleocytoviricota</taxon>
        <taxon>Megaviricetes</taxon>
        <taxon>Imitervirales</taxon>
        <taxon>Mimiviridae</taxon>
        <taxon>Klosneuvirinae</taxon>
        <taxon>Klosneuvirus</taxon>
    </lineage>
</organism>
<dbReference type="Pfam" id="PF01725">
    <property type="entry name" value="Ham1p_like"/>
    <property type="match status" value="1"/>
</dbReference>
<evidence type="ECO:0000256" key="6">
    <source>
        <dbReference type="ARBA" id="ARBA00022801"/>
    </source>
</evidence>
<dbReference type="PANTHER" id="PTHR11067:SF9">
    <property type="entry name" value="INOSINE TRIPHOSPHATE PYROPHOSPHATASE"/>
    <property type="match status" value="1"/>
</dbReference>
<comment type="similarity">
    <text evidence="2">Belongs to the HAM1 NTPase family.</text>
</comment>
<keyword evidence="3" id="KW-0963">Cytoplasm</keyword>
<gene>
    <name evidence="8" type="ORF">Klosneuvirus_6_18</name>
</gene>
<evidence type="ECO:0000256" key="2">
    <source>
        <dbReference type="ARBA" id="ARBA00008023"/>
    </source>
</evidence>
<dbReference type="InterPro" id="IPR029001">
    <property type="entry name" value="ITPase-like_fam"/>
</dbReference>
<evidence type="ECO:0000256" key="1">
    <source>
        <dbReference type="ARBA" id="ARBA00004496"/>
    </source>
</evidence>
<dbReference type="GO" id="GO:0000166">
    <property type="term" value="F:nucleotide binding"/>
    <property type="evidence" value="ECO:0007669"/>
    <property type="project" value="UniProtKB-KW"/>
</dbReference>
<evidence type="ECO:0000256" key="4">
    <source>
        <dbReference type="ARBA" id="ARBA00022723"/>
    </source>
</evidence>
<evidence type="ECO:0000256" key="3">
    <source>
        <dbReference type="ARBA" id="ARBA00022490"/>
    </source>
</evidence>
<keyword evidence="7" id="KW-0460">Magnesium</keyword>